<organism evidence="2 3">
    <name type="scientific">Blautia wexlerae</name>
    <dbReference type="NCBI Taxonomy" id="418240"/>
    <lineage>
        <taxon>Bacteria</taxon>
        <taxon>Bacillati</taxon>
        <taxon>Bacillota</taxon>
        <taxon>Clostridia</taxon>
        <taxon>Lachnospirales</taxon>
        <taxon>Lachnospiraceae</taxon>
        <taxon>Blautia</taxon>
    </lineage>
</organism>
<feature type="transmembrane region" description="Helical" evidence="1">
    <location>
        <begin position="124"/>
        <end position="151"/>
    </location>
</feature>
<feature type="transmembrane region" description="Helical" evidence="1">
    <location>
        <begin position="92"/>
        <end position="112"/>
    </location>
</feature>
<protein>
    <submittedName>
        <fullName evidence="2">Uncharacterized protein</fullName>
    </submittedName>
</protein>
<accession>A0A174R2Y5</accession>
<dbReference type="Proteomes" id="UP000095712">
    <property type="component" value="Unassembled WGS sequence"/>
</dbReference>
<reference evidence="2 3" key="1">
    <citation type="submission" date="2015-09" db="EMBL/GenBank/DDBJ databases">
        <authorList>
            <consortium name="Pathogen Informatics"/>
        </authorList>
    </citation>
    <scope>NUCLEOTIDE SEQUENCE [LARGE SCALE GENOMIC DNA]</scope>
    <source>
        <strain evidence="2 3">2789STDY5834911</strain>
    </source>
</reference>
<keyword evidence="1" id="KW-0812">Transmembrane</keyword>
<feature type="transmembrane region" description="Helical" evidence="1">
    <location>
        <begin position="212"/>
        <end position="232"/>
    </location>
</feature>
<proteinExistence type="predicted"/>
<feature type="transmembrane region" description="Helical" evidence="1">
    <location>
        <begin position="9"/>
        <end position="26"/>
    </location>
</feature>
<keyword evidence="1" id="KW-1133">Transmembrane helix</keyword>
<dbReference type="AlphaFoldDB" id="A0A174R2Y5"/>
<dbReference type="RefSeq" id="WP_055152478.1">
    <property type="nucleotide sequence ID" value="NZ_CZAW01000033.1"/>
</dbReference>
<evidence type="ECO:0000256" key="1">
    <source>
        <dbReference type="SAM" id="Phobius"/>
    </source>
</evidence>
<evidence type="ECO:0000313" key="2">
    <source>
        <dbReference type="EMBL" id="CUP79873.1"/>
    </source>
</evidence>
<feature type="transmembrane region" description="Helical" evidence="1">
    <location>
        <begin position="163"/>
        <end position="192"/>
    </location>
</feature>
<name>A0A174R2Y5_9FIRM</name>
<dbReference type="EMBL" id="CZAW01000033">
    <property type="protein sequence ID" value="CUP79873.1"/>
    <property type="molecule type" value="Genomic_DNA"/>
</dbReference>
<sequence length="252" mass="29381">MKFRVSQYTPYLLISLAITMIIRYFFDPLQLPSETYTLWDIKNNTVVNMDMDAFQTMVMGNVMNKIIHLLCPILSEISDWLKYFYGIMDDRGAIIIASEIMMVGYVIFTYFLEKFHAYWHNEESCFAVCIDILCVENIASYILSLVFYFIRQAFIHCNISEDILLFIAAVIGISCMWIVICYFCYLFANLIITLGLPVMLGYLLEAVLPKNMVLVITGLLILFTTQIVWRLCSDKIFNKLIEVFSFHRLNLD</sequence>
<keyword evidence="1" id="KW-0472">Membrane</keyword>
<gene>
    <name evidence="2" type="ORF">ERS852523_02849</name>
</gene>
<evidence type="ECO:0000313" key="3">
    <source>
        <dbReference type="Proteomes" id="UP000095712"/>
    </source>
</evidence>